<evidence type="ECO:0000256" key="2">
    <source>
        <dbReference type="ARBA" id="ARBA00022692"/>
    </source>
</evidence>
<evidence type="ECO:0000259" key="9">
    <source>
        <dbReference type="Pfam" id="PF13962"/>
    </source>
</evidence>
<feature type="transmembrane region" description="Helical" evidence="8">
    <location>
        <begin position="282"/>
        <end position="304"/>
    </location>
</feature>
<proteinExistence type="predicted"/>
<feature type="domain" description="PGG" evidence="9">
    <location>
        <begin position="229"/>
        <end position="332"/>
    </location>
</feature>
<evidence type="ECO:0000313" key="10">
    <source>
        <dbReference type="Proteomes" id="UP000504607"/>
    </source>
</evidence>
<feature type="transmembrane region" description="Helical" evidence="8">
    <location>
        <begin position="342"/>
        <end position="361"/>
    </location>
</feature>
<keyword evidence="5" id="KW-0040">ANK repeat</keyword>
<reference evidence="11" key="1">
    <citation type="submission" date="2025-08" db="UniProtKB">
        <authorList>
            <consortium name="RefSeq"/>
        </authorList>
    </citation>
    <scope>IDENTIFICATION</scope>
</reference>
<protein>
    <submittedName>
        <fullName evidence="11">Uncharacterized protein LOC105042593</fullName>
    </submittedName>
</protein>
<keyword evidence="3" id="KW-0677">Repeat</keyword>
<comment type="subcellular location">
    <subcellularLocation>
        <location evidence="1">Membrane</location>
        <topology evidence="1">Multi-pass membrane protein</topology>
    </subcellularLocation>
</comment>
<evidence type="ECO:0000313" key="11">
    <source>
        <dbReference type="RefSeq" id="XP_010918185.1"/>
    </source>
</evidence>
<feature type="region of interest" description="Disordered" evidence="7">
    <location>
        <begin position="77"/>
        <end position="112"/>
    </location>
</feature>
<keyword evidence="6 8" id="KW-0472">Membrane</keyword>
<evidence type="ECO:0000256" key="7">
    <source>
        <dbReference type="SAM" id="MobiDB-lite"/>
    </source>
</evidence>
<dbReference type="InterPro" id="IPR026961">
    <property type="entry name" value="PGG_dom"/>
</dbReference>
<organism evidence="10 11">
    <name type="scientific">Elaeis guineensis var. tenera</name>
    <name type="common">Oil palm</name>
    <dbReference type="NCBI Taxonomy" id="51953"/>
    <lineage>
        <taxon>Eukaryota</taxon>
        <taxon>Viridiplantae</taxon>
        <taxon>Streptophyta</taxon>
        <taxon>Embryophyta</taxon>
        <taxon>Tracheophyta</taxon>
        <taxon>Spermatophyta</taxon>
        <taxon>Magnoliopsida</taxon>
        <taxon>Liliopsida</taxon>
        <taxon>Arecaceae</taxon>
        <taxon>Arecoideae</taxon>
        <taxon>Cocoseae</taxon>
        <taxon>Elaeidinae</taxon>
        <taxon>Elaeis</taxon>
    </lineage>
</organism>
<dbReference type="Proteomes" id="UP000504607">
    <property type="component" value="Chromosome 4"/>
</dbReference>
<dbReference type="Pfam" id="PF14223">
    <property type="entry name" value="Retrotran_gag_2"/>
    <property type="match status" value="1"/>
</dbReference>
<dbReference type="RefSeq" id="XP_010918185.1">
    <property type="nucleotide sequence ID" value="XM_010919883.1"/>
</dbReference>
<keyword evidence="10" id="KW-1185">Reference proteome</keyword>
<feature type="region of interest" description="Disordered" evidence="7">
    <location>
        <begin position="146"/>
        <end position="225"/>
    </location>
</feature>
<dbReference type="KEGG" id="egu:105042593"/>
<gene>
    <name evidence="11" type="primary">LOC105042593</name>
</gene>
<feature type="compositionally biased region" description="Basic and acidic residues" evidence="7">
    <location>
        <begin position="100"/>
        <end position="111"/>
    </location>
</feature>
<evidence type="ECO:0000256" key="6">
    <source>
        <dbReference type="ARBA" id="ARBA00023136"/>
    </source>
</evidence>
<feature type="transmembrane region" description="Helical" evidence="8">
    <location>
        <begin position="316"/>
        <end position="336"/>
    </location>
</feature>
<evidence type="ECO:0000256" key="4">
    <source>
        <dbReference type="ARBA" id="ARBA00022989"/>
    </source>
</evidence>
<dbReference type="PANTHER" id="PTHR24186:SF37">
    <property type="entry name" value="PGG DOMAIN-CONTAINING PROTEIN"/>
    <property type="match status" value="1"/>
</dbReference>
<dbReference type="GeneID" id="105042593"/>
<dbReference type="AlphaFoldDB" id="A0A6I9QZY4"/>
<dbReference type="Pfam" id="PF13962">
    <property type="entry name" value="PGG"/>
    <property type="match status" value="1"/>
</dbReference>
<keyword evidence="4 8" id="KW-1133">Transmembrane helix</keyword>
<accession>A0A6I9QZY4</accession>
<evidence type="ECO:0000256" key="8">
    <source>
        <dbReference type="SAM" id="Phobius"/>
    </source>
</evidence>
<evidence type="ECO:0000256" key="1">
    <source>
        <dbReference type="ARBA" id="ARBA00004141"/>
    </source>
</evidence>
<dbReference type="GO" id="GO:0005886">
    <property type="term" value="C:plasma membrane"/>
    <property type="evidence" value="ECO:0007669"/>
    <property type="project" value="TreeGrafter"/>
</dbReference>
<evidence type="ECO:0000256" key="3">
    <source>
        <dbReference type="ARBA" id="ARBA00022737"/>
    </source>
</evidence>
<keyword evidence="2 8" id="KW-0812">Transmembrane</keyword>
<feature type="compositionally biased region" description="Basic and acidic residues" evidence="7">
    <location>
        <begin position="183"/>
        <end position="193"/>
    </location>
</feature>
<sequence>MEEGGNVIDHSNKFNELVSRLLNTGEMINEEEQALFLLASLSRSYKLLVQSMLVGKSILQLNEVMKILKENHRMMEDEDYPGESRVLTVESSKRGRKKRGDQCDGRSKSQPKDFSTVECHYCREFGHIQVCYPKFREDLTSMKELKDKSKGDSSSIPFSAKAIQPPCLKSQNHVVPIPGPPPEEQHQEPKEGQNHVVPIPGPPPEEQHQKPKEGQIFSPSPVLEHRRGWEGNDSNTLIVVATLITALTYQLGTNIPGGCWQDDEHGHVAGDPIMRDKHRKRYWLFMTASWVGFGSSMLMTVYLLTGVPVESRRVRWPFVVAYSSLMLTFITSQPRTSLAMDLALWVCLLLFLWVAISFKNWEERVKNSFKRTP</sequence>
<dbReference type="InParanoid" id="A0A6I9QZY4"/>
<dbReference type="OrthoDB" id="681126at2759"/>
<dbReference type="PANTHER" id="PTHR24186">
    <property type="entry name" value="PROTEIN PHOSPHATASE 1 REGULATORY SUBUNIT"/>
    <property type="match status" value="1"/>
</dbReference>
<evidence type="ECO:0000256" key="5">
    <source>
        <dbReference type="ARBA" id="ARBA00023043"/>
    </source>
</evidence>
<name>A0A6I9QZY4_ELAGV</name>